<feature type="binding site" evidence="6">
    <location>
        <position position="319"/>
    </location>
    <ligand>
        <name>ATP</name>
        <dbReference type="ChEBI" id="CHEBI:30616"/>
    </ligand>
</feature>
<dbReference type="InterPro" id="IPR000719">
    <property type="entry name" value="Prot_kinase_dom"/>
</dbReference>
<keyword evidence="2" id="KW-0808">Transferase</keyword>
<organism evidence="8 9">
    <name type="scientific">Tanacetum coccineum</name>
    <dbReference type="NCBI Taxonomy" id="301880"/>
    <lineage>
        <taxon>Eukaryota</taxon>
        <taxon>Viridiplantae</taxon>
        <taxon>Streptophyta</taxon>
        <taxon>Embryophyta</taxon>
        <taxon>Tracheophyta</taxon>
        <taxon>Spermatophyta</taxon>
        <taxon>Magnoliopsida</taxon>
        <taxon>eudicotyledons</taxon>
        <taxon>Gunneridae</taxon>
        <taxon>Pentapetalae</taxon>
        <taxon>asterids</taxon>
        <taxon>campanulids</taxon>
        <taxon>Asterales</taxon>
        <taxon>Asteraceae</taxon>
        <taxon>Asteroideae</taxon>
        <taxon>Anthemideae</taxon>
        <taxon>Anthemidinae</taxon>
        <taxon>Tanacetum</taxon>
    </lineage>
</organism>
<feature type="domain" description="Protein kinase" evidence="7">
    <location>
        <begin position="1"/>
        <end position="251"/>
    </location>
</feature>
<evidence type="ECO:0000256" key="3">
    <source>
        <dbReference type="ARBA" id="ARBA00022741"/>
    </source>
</evidence>
<name>A0ABQ4YNP5_9ASTR</name>
<keyword evidence="5 6" id="KW-0067">ATP-binding</keyword>
<dbReference type="Gene3D" id="3.30.200.20">
    <property type="entry name" value="Phosphorylase Kinase, domain 1"/>
    <property type="match status" value="2"/>
</dbReference>
<dbReference type="GO" id="GO:0016301">
    <property type="term" value="F:kinase activity"/>
    <property type="evidence" value="ECO:0007669"/>
    <property type="project" value="UniProtKB-KW"/>
</dbReference>
<evidence type="ECO:0000256" key="2">
    <source>
        <dbReference type="ARBA" id="ARBA00022679"/>
    </source>
</evidence>
<evidence type="ECO:0000256" key="4">
    <source>
        <dbReference type="ARBA" id="ARBA00022777"/>
    </source>
</evidence>
<proteinExistence type="predicted"/>
<dbReference type="SUPFAM" id="SSF56112">
    <property type="entry name" value="Protein kinase-like (PK-like)"/>
    <property type="match status" value="2"/>
</dbReference>
<evidence type="ECO:0000256" key="6">
    <source>
        <dbReference type="PROSITE-ProRule" id="PRU10141"/>
    </source>
</evidence>
<dbReference type="Pfam" id="PF07714">
    <property type="entry name" value="PK_Tyr_Ser-Thr"/>
    <property type="match status" value="2"/>
</dbReference>
<gene>
    <name evidence="8" type="ORF">Tco_0729370</name>
</gene>
<sequence>MFYNELNIVSRFHHENTIPYICYCDEGGKNILIYEHVTNGCLRDHFQDQDKRRCIPWEQRLKICLGAARGLRCLHSGLWDENRLVVHTHFKSECILLDENMEAKISEFGSSIFVPRNKPQVSDKNWELACSDIIDDVKAFTDPIYKQSYIVNTEVDLYSFGCVMFEILSGLTTVSGRTDIYYEEADLIKRVHRHYGYNEIDKLIDPNIRDQIDGRSLQTFAETAYRCLSYNIKERPSMKKIIKKIEEAIYFHQHRTTDSTTTIRSQLYQKLEDLSIPLKEIKQATCDFSKTSEIGKGGFGVVYQGRLSDHWKNHEVAIKRLDKTGYQGKKEFLNELKLIFKFHHQNIIPSIGCCEEGDEMILVYEYANNGSLDYHLKDKNRRRCLTWVKRLKICLGAAKGLDYLHTGLGEDSRVIHRDVKSGNILLDENMEAKICDFGLSKSDSAKQQQTKLYTGTAGTNYYTDPIYHEGGILRSDSDVYSFGVVMFEILSGMLAWYRRKIRDDKPRPLINLVRRHFDYGKELLIDPEINDQIYNHSFRTFIETAYQCISFNSKERPTMETVADKIEEALEFQVRKDASGNGD</sequence>
<dbReference type="PROSITE" id="PS00108">
    <property type="entry name" value="PROTEIN_KINASE_ST"/>
    <property type="match status" value="1"/>
</dbReference>
<evidence type="ECO:0000313" key="8">
    <source>
        <dbReference type="EMBL" id="GJS79489.1"/>
    </source>
</evidence>
<evidence type="ECO:0000259" key="7">
    <source>
        <dbReference type="PROSITE" id="PS50011"/>
    </source>
</evidence>
<evidence type="ECO:0000313" key="9">
    <source>
        <dbReference type="Proteomes" id="UP001151760"/>
    </source>
</evidence>
<dbReference type="Gene3D" id="1.10.510.10">
    <property type="entry name" value="Transferase(Phosphotransferase) domain 1"/>
    <property type="match status" value="2"/>
</dbReference>
<reference evidence="8" key="1">
    <citation type="journal article" date="2022" name="Int. J. Mol. Sci.">
        <title>Draft Genome of Tanacetum Coccineum: Genomic Comparison of Closely Related Tanacetum-Family Plants.</title>
        <authorList>
            <person name="Yamashiro T."/>
            <person name="Shiraishi A."/>
            <person name="Nakayama K."/>
            <person name="Satake H."/>
        </authorList>
    </citation>
    <scope>NUCLEOTIDE SEQUENCE</scope>
</reference>
<comment type="caution">
    <text evidence="8">The sequence shown here is derived from an EMBL/GenBank/DDBJ whole genome shotgun (WGS) entry which is preliminary data.</text>
</comment>
<evidence type="ECO:0000256" key="5">
    <source>
        <dbReference type="ARBA" id="ARBA00022840"/>
    </source>
</evidence>
<dbReference type="PROSITE" id="PS50011">
    <property type="entry name" value="PROTEIN_KINASE_DOM"/>
    <property type="match status" value="2"/>
</dbReference>
<feature type="domain" description="Protein kinase" evidence="7">
    <location>
        <begin position="288"/>
        <end position="570"/>
    </location>
</feature>
<keyword evidence="3 6" id="KW-0547">Nucleotide-binding</keyword>
<protein>
    <submittedName>
        <fullName evidence="8">Protein kinase, ATP binding site-containing protein</fullName>
    </submittedName>
</protein>
<dbReference type="Proteomes" id="UP001151760">
    <property type="component" value="Unassembled WGS sequence"/>
</dbReference>
<dbReference type="SMART" id="SM00220">
    <property type="entry name" value="S_TKc"/>
    <property type="match status" value="1"/>
</dbReference>
<dbReference type="InterPro" id="IPR008271">
    <property type="entry name" value="Ser/Thr_kinase_AS"/>
</dbReference>
<accession>A0ABQ4YNP5</accession>
<evidence type="ECO:0000256" key="1">
    <source>
        <dbReference type="ARBA" id="ARBA00022527"/>
    </source>
</evidence>
<reference evidence="8" key="2">
    <citation type="submission" date="2022-01" db="EMBL/GenBank/DDBJ databases">
        <authorList>
            <person name="Yamashiro T."/>
            <person name="Shiraishi A."/>
            <person name="Satake H."/>
            <person name="Nakayama K."/>
        </authorList>
    </citation>
    <scope>NUCLEOTIDE SEQUENCE</scope>
</reference>
<dbReference type="InterPro" id="IPR001245">
    <property type="entry name" value="Ser-Thr/Tyr_kinase_cat_dom"/>
</dbReference>
<keyword evidence="4 8" id="KW-0418">Kinase</keyword>
<dbReference type="PROSITE" id="PS00107">
    <property type="entry name" value="PROTEIN_KINASE_ATP"/>
    <property type="match status" value="1"/>
</dbReference>
<dbReference type="PANTHER" id="PTHR27003:SF359">
    <property type="entry name" value="SERINE_THREONINE-PROTEIN KINASE UNC-51-RELATED"/>
    <property type="match status" value="1"/>
</dbReference>
<dbReference type="InterPro" id="IPR011009">
    <property type="entry name" value="Kinase-like_dom_sf"/>
</dbReference>
<keyword evidence="9" id="KW-1185">Reference proteome</keyword>
<keyword evidence="1" id="KW-0723">Serine/threonine-protein kinase</keyword>
<dbReference type="PANTHER" id="PTHR27003">
    <property type="entry name" value="OS07G0166700 PROTEIN"/>
    <property type="match status" value="1"/>
</dbReference>
<dbReference type="EMBL" id="BQNB010010601">
    <property type="protein sequence ID" value="GJS79489.1"/>
    <property type="molecule type" value="Genomic_DNA"/>
</dbReference>
<dbReference type="InterPro" id="IPR017441">
    <property type="entry name" value="Protein_kinase_ATP_BS"/>
</dbReference>
<dbReference type="InterPro" id="IPR045272">
    <property type="entry name" value="ANXUR1/2-like"/>
</dbReference>